<dbReference type="AlphaFoldDB" id="K2LCG9"/>
<feature type="domain" description="AB hydrolase-1" evidence="3">
    <location>
        <begin position="84"/>
        <end position="174"/>
    </location>
</feature>
<evidence type="ECO:0000256" key="1">
    <source>
        <dbReference type="SAM" id="MobiDB-lite"/>
    </source>
</evidence>
<dbReference type="EMBL" id="AMRG01000001">
    <property type="protein sequence ID" value="EKE87575.1"/>
    <property type="molecule type" value="Genomic_DNA"/>
</dbReference>
<dbReference type="SUPFAM" id="SSF53474">
    <property type="entry name" value="alpha/beta-Hydrolases"/>
    <property type="match status" value="1"/>
</dbReference>
<dbReference type="Proteomes" id="UP000014115">
    <property type="component" value="Unassembled WGS sequence"/>
</dbReference>
<feature type="transmembrane region" description="Helical" evidence="2">
    <location>
        <begin position="12"/>
        <end position="34"/>
    </location>
</feature>
<reference evidence="4 5" key="1">
    <citation type="journal article" date="2012" name="J. Bacteriol.">
        <title>Genome Sequence of Idiomarina xiamenensis Type Strain 10-D-4.</title>
        <authorList>
            <person name="Lai Q."/>
            <person name="Wang L."/>
            <person name="Wang W."/>
            <person name="Shao Z."/>
        </authorList>
    </citation>
    <scope>NUCLEOTIDE SEQUENCE [LARGE SCALE GENOMIC DNA]</scope>
    <source>
        <strain evidence="4 5">10-D-4</strain>
    </source>
</reference>
<dbReference type="OrthoDB" id="9798884at2"/>
<evidence type="ECO:0000313" key="4">
    <source>
        <dbReference type="EMBL" id="EKE87575.1"/>
    </source>
</evidence>
<organism evidence="4 5">
    <name type="scientific">Idiomarina xiamenensis 10-D-4</name>
    <dbReference type="NCBI Taxonomy" id="740709"/>
    <lineage>
        <taxon>Bacteria</taxon>
        <taxon>Pseudomonadati</taxon>
        <taxon>Pseudomonadota</taxon>
        <taxon>Gammaproteobacteria</taxon>
        <taxon>Alteromonadales</taxon>
        <taxon>Idiomarinaceae</taxon>
        <taxon>Idiomarina</taxon>
    </lineage>
</organism>
<evidence type="ECO:0000313" key="5">
    <source>
        <dbReference type="Proteomes" id="UP000014115"/>
    </source>
</evidence>
<dbReference type="Pfam" id="PF00561">
    <property type="entry name" value="Abhydrolase_1"/>
    <property type="match status" value="1"/>
</dbReference>
<dbReference type="PATRIC" id="fig|740709.3.peg.147"/>
<sequence length="300" mass="33702">MIAYRGFSLLRSLIAVVIIALLGYAAVIGYYYGWQERELFKPTLLASDYVYDYEQPFEESYIAMPDGVRLHSLLFRTQKQRQGVVFYLHGNRGSLVDWAKPEYNQVYLDNGYDLFMVDYRGYGKSAGEITSESQLYGDVAALYRWLLQSYQQQDIVVVGYSLGSGPAAWLACRQQPRYLVLKAPYYSMVDLAAQIVPYIPSAVLRYPLRTDKALSGCQTPITLIHGEQDKLIPIDASERLAQLLKADDQFIRLAGVGHGNLAGEPSFIAAMDALLKSLNQQQQPSATAQPPANETAEHRH</sequence>
<proteinExistence type="predicted"/>
<gene>
    <name evidence="4" type="ORF">A10D4_00735</name>
</gene>
<feature type="compositionally biased region" description="Low complexity" evidence="1">
    <location>
        <begin position="280"/>
        <end position="292"/>
    </location>
</feature>
<comment type="caution">
    <text evidence="4">The sequence shown here is derived from an EMBL/GenBank/DDBJ whole genome shotgun (WGS) entry which is preliminary data.</text>
</comment>
<protein>
    <submittedName>
        <fullName evidence="4">Hydrolase with alpha/beta fold protein</fullName>
    </submittedName>
</protein>
<dbReference type="eggNOG" id="COG1073">
    <property type="taxonomic scope" value="Bacteria"/>
</dbReference>
<feature type="region of interest" description="Disordered" evidence="1">
    <location>
        <begin position="280"/>
        <end position="300"/>
    </location>
</feature>
<dbReference type="STRING" id="740709.A10D4_00735"/>
<keyword evidence="4" id="KW-0378">Hydrolase</keyword>
<dbReference type="GO" id="GO:0016787">
    <property type="term" value="F:hydrolase activity"/>
    <property type="evidence" value="ECO:0007669"/>
    <property type="project" value="UniProtKB-KW"/>
</dbReference>
<dbReference type="PANTHER" id="PTHR12277">
    <property type="entry name" value="ALPHA/BETA HYDROLASE DOMAIN-CONTAINING PROTEIN"/>
    <property type="match status" value="1"/>
</dbReference>
<name>K2LCG9_9GAMM</name>
<dbReference type="InterPro" id="IPR000073">
    <property type="entry name" value="AB_hydrolase_1"/>
</dbReference>
<dbReference type="Gene3D" id="3.40.50.1820">
    <property type="entry name" value="alpha/beta hydrolase"/>
    <property type="match status" value="1"/>
</dbReference>
<accession>K2LCG9</accession>
<dbReference type="InterPro" id="IPR029058">
    <property type="entry name" value="AB_hydrolase_fold"/>
</dbReference>
<keyword evidence="2" id="KW-1133">Transmembrane helix</keyword>
<keyword evidence="2" id="KW-0472">Membrane</keyword>
<dbReference type="RefSeq" id="WP_008487083.1">
    <property type="nucleotide sequence ID" value="NZ_AMRG01000001.1"/>
</dbReference>
<keyword evidence="2" id="KW-0812">Transmembrane</keyword>
<keyword evidence="5" id="KW-1185">Reference proteome</keyword>
<evidence type="ECO:0000256" key="2">
    <source>
        <dbReference type="SAM" id="Phobius"/>
    </source>
</evidence>
<evidence type="ECO:0000259" key="3">
    <source>
        <dbReference type="Pfam" id="PF00561"/>
    </source>
</evidence>
<dbReference type="PANTHER" id="PTHR12277:SF81">
    <property type="entry name" value="PROTEIN ABHD13"/>
    <property type="match status" value="1"/>
</dbReference>